<sequence length="72" mass="8096">MAITRERAERIARAHACVRCQEYSYKKLTVRPAEASIRHELHVAWSARLVCGVCGTHQELGIDDEGDIVYVG</sequence>
<protein>
    <submittedName>
        <fullName evidence="1">Uncharacterized protein</fullName>
    </submittedName>
</protein>
<dbReference type="KEGG" id="gba:J421_0473"/>
<evidence type="ECO:0000313" key="2">
    <source>
        <dbReference type="Proteomes" id="UP000019151"/>
    </source>
</evidence>
<accession>W0RCG0</accession>
<dbReference type="Proteomes" id="UP000019151">
    <property type="component" value="Chromosome"/>
</dbReference>
<dbReference type="STRING" id="861299.J421_0473"/>
<reference evidence="1 2" key="1">
    <citation type="journal article" date="2014" name="Genome Announc.">
        <title>Genome Sequence and Methylome of Soil Bacterium Gemmatirosa kalamazoonensis KBS708T, a Member of the Rarely Cultivated Gemmatimonadetes Phylum.</title>
        <authorList>
            <person name="Debruyn J.M."/>
            <person name="Radosevich M."/>
            <person name="Wommack K.E."/>
            <person name="Polson S.W."/>
            <person name="Hauser L.J."/>
            <person name="Fawaz M.N."/>
            <person name="Korlach J."/>
            <person name="Tsai Y.C."/>
        </authorList>
    </citation>
    <scope>NUCLEOTIDE SEQUENCE [LARGE SCALE GENOMIC DNA]</scope>
    <source>
        <strain evidence="1 2">KBS708</strain>
    </source>
</reference>
<dbReference type="EMBL" id="CP007128">
    <property type="protein sequence ID" value="AHG88010.1"/>
    <property type="molecule type" value="Genomic_DNA"/>
</dbReference>
<evidence type="ECO:0000313" key="1">
    <source>
        <dbReference type="EMBL" id="AHG88010.1"/>
    </source>
</evidence>
<organism evidence="1 2">
    <name type="scientific">Gemmatirosa kalamazoonensis</name>
    <dbReference type="NCBI Taxonomy" id="861299"/>
    <lineage>
        <taxon>Bacteria</taxon>
        <taxon>Pseudomonadati</taxon>
        <taxon>Gemmatimonadota</taxon>
        <taxon>Gemmatimonadia</taxon>
        <taxon>Gemmatimonadales</taxon>
        <taxon>Gemmatimonadaceae</taxon>
        <taxon>Gemmatirosa</taxon>
    </lineage>
</organism>
<gene>
    <name evidence="1" type="ORF">J421_0473</name>
</gene>
<keyword evidence="2" id="KW-1185">Reference proteome</keyword>
<dbReference type="InParanoid" id="W0RCG0"/>
<dbReference type="RefSeq" id="WP_025409557.1">
    <property type="nucleotide sequence ID" value="NZ_CP007128.1"/>
</dbReference>
<dbReference type="AlphaFoldDB" id="W0RCG0"/>
<proteinExistence type="predicted"/>
<dbReference type="HOGENOM" id="CLU_2716670_0_0_0"/>
<name>W0RCG0_9BACT</name>